<organism evidence="1 2">
    <name type="scientific">Peribacillus simplex</name>
    <dbReference type="NCBI Taxonomy" id="1478"/>
    <lineage>
        <taxon>Bacteria</taxon>
        <taxon>Bacillati</taxon>
        <taxon>Bacillota</taxon>
        <taxon>Bacilli</taxon>
        <taxon>Bacillales</taxon>
        <taxon>Bacillaceae</taxon>
        <taxon>Peribacillus</taxon>
    </lineage>
</organism>
<accession>A0A9X9ERE5</accession>
<dbReference type="AlphaFoldDB" id="A0A9X9ERE5"/>
<dbReference type="Pfam" id="PF08889">
    <property type="entry name" value="WbqC"/>
    <property type="match status" value="1"/>
</dbReference>
<gene>
    <name evidence="1" type="ORF">FC678_17850</name>
</gene>
<dbReference type="Proteomes" id="UP000309170">
    <property type="component" value="Unassembled WGS sequence"/>
</dbReference>
<reference evidence="1 2" key="1">
    <citation type="journal article" date="2019" name="Environ. Microbiol.">
        <title>An active ?-lactamase is a part of an orchestrated cell wall stress resistance network of Bacillus subtilis and related rhizosphere species.</title>
        <authorList>
            <person name="Bucher T."/>
            <person name="Keren-Paz A."/>
            <person name="Hausser J."/>
            <person name="Olender T."/>
            <person name="Cytryn E."/>
            <person name="Kolodkin-Gal I."/>
        </authorList>
    </citation>
    <scope>NUCLEOTIDE SEQUENCE [LARGE SCALE GENOMIC DNA]</scope>
    <source>
        <strain evidence="1 2">I4</strain>
    </source>
</reference>
<name>A0A9X9ERE5_9BACI</name>
<sequence length="243" mass="28647">MEKKKIVTIHQPNFLPWIGLIHKVFQSDVFIYLADVKYSSSNFQNKTYILGADGKESRLTVPLQKKPEMLHEKLISYHSPNQKWKRNHLKQISEVYKKTRHFQDFFPLLEEAYQKEHALLVDLNIHLFELILKYLNYEGETHLSNDFNTSFGKTERLVSLVKQTGGTCYLSGKSGKDYLEEELFHKEGIEVVYQKFIHPVYYVKNEKECVKNLSILDWIMHYPADQIKETLTKDKVGKSEQCK</sequence>
<dbReference type="RefSeq" id="WP_137024105.1">
    <property type="nucleotide sequence ID" value="NZ_SZNT01000288.1"/>
</dbReference>
<evidence type="ECO:0000313" key="2">
    <source>
        <dbReference type="Proteomes" id="UP000309170"/>
    </source>
</evidence>
<protein>
    <submittedName>
        <fullName evidence="1">WbqC family protein</fullName>
    </submittedName>
</protein>
<proteinExistence type="predicted"/>
<evidence type="ECO:0000313" key="1">
    <source>
        <dbReference type="EMBL" id="TKH09262.1"/>
    </source>
</evidence>
<dbReference type="InterPro" id="IPR014985">
    <property type="entry name" value="WbqC"/>
</dbReference>
<comment type="caution">
    <text evidence="1">The sequence shown here is derived from an EMBL/GenBank/DDBJ whole genome shotgun (WGS) entry which is preliminary data.</text>
</comment>
<dbReference type="EMBL" id="SZNT01000288">
    <property type="protein sequence ID" value="TKH09262.1"/>
    <property type="molecule type" value="Genomic_DNA"/>
</dbReference>